<dbReference type="AlphaFoldDB" id="A0A5K8A2R8"/>
<dbReference type="RefSeq" id="WP_155326293.1">
    <property type="nucleotide sequence ID" value="NZ_AP021877.1"/>
</dbReference>
<dbReference type="KEGG" id="dov:DSCO28_72740"/>
<dbReference type="InterPro" id="IPR003171">
    <property type="entry name" value="Mehydrof_redctse-like"/>
</dbReference>
<geneLocation type="plasmid" evidence="8">
    <name>do28_1 dna</name>
</geneLocation>
<gene>
    <name evidence="7" type="ORF">DSCO28_72740</name>
</gene>
<dbReference type="UniPathway" id="UPA00193"/>
<keyword evidence="4 6" id="KW-0274">FAD</keyword>
<comment type="similarity">
    <text evidence="6">Belongs to the methylenetetrahydrofolate reductase family.</text>
</comment>
<sequence length="179" mass="19270">MLRILKEDLANPHNFVVTLELVPARESFGRSTETLLGIARDAFADGRVSAVSITDNPGGNPSLSPDVLGYEIFKLGLDVIVHFTCRDTNRMGMESRTLQLARMGMKNVLALTGDYSGKGYGGRGTPVFDLDSVLLTGMLKSLSEKMAASGDPDPFFTGCAVSPFKSLKGSAHETEKIVR</sequence>
<name>A0A5K8A2R8_9BACT</name>
<dbReference type="GO" id="GO:0035999">
    <property type="term" value="P:tetrahydrofolate interconversion"/>
    <property type="evidence" value="ECO:0007669"/>
    <property type="project" value="UniProtKB-UniPathway"/>
</dbReference>
<evidence type="ECO:0000256" key="5">
    <source>
        <dbReference type="ARBA" id="ARBA00023002"/>
    </source>
</evidence>
<evidence type="ECO:0000313" key="8">
    <source>
        <dbReference type="Proteomes" id="UP000425960"/>
    </source>
</evidence>
<keyword evidence="7" id="KW-0614">Plasmid</keyword>
<dbReference type="SUPFAM" id="SSF51730">
    <property type="entry name" value="FAD-linked oxidoreductase"/>
    <property type="match status" value="1"/>
</dbReference>
<dbReference type="GO" id="GO:0006555">
    <property type="term" value="P:methionine metabolic process"/>
    <property type="evidence" value="ECO:0007669"/>
    <property type="project" value="InterPro"/>
</dbReference>
<keyword evidence="5 6" id="KW-0560">Oxidoreductase</keyword>
<accession>A0A5K8A2R8</accession>
<reference evidence="7 8" key="1">
    <citation type="submission" date="2019-11" db="EMBL/GenBank/DDBJ databases">
        <title>Comparative genomics of hydrocarbon-degrading Desulfosarcina strains.</title>
        <authorList>
            <person name="Watanabe M."/>
            <person name="Kojima H."/>
            <person name="Fukui M."/>
        </authorList>
    </citation>
    <scope>NUCLEOTIDE SEQUENCE [LARGE SCALE GENOMIC DNA]</scope>
    <source>
        <strain evidence="7 8">28bB2T</strain>
        <plasmid evidence="8">do28_1 dna</plasmid>
    </source>
</reference>
<evidence type="ECO:0000256" key="2">
    <source>
        <dbReference type="ARBA" id="ARBA00004777"/>
    </source>
</evidence>
<dbReference type="EMBL" id="AP021877">
    <property type="protein sequence ID" value="BBO86708.1"/>
    <property type="molecule type" value="Genomic_DNA"/>
</dbReference>
<dbReference type="Pfam" id="PF02219">
    <property type="entry name" value="MTHFR"/>
    <property type="match status" value="1"/>
</dbReference>
<evidence type="ECO:0000256" key="3">
    <source>
        <dbReference type="ARBA" id="ARBA00022630"/>
    </source>
</evidence>
<evidence type="ECO:0000256" key="4">
    <source>
        <dbReference type="ARBA" id="ARBA00022827"/>
    </source>
</evidence>
<dbReference type="Proteomes" id="UP000425960">
    <property type="component" value="Plasmid Do28_1"/>
</dbReference>
<evidence type="ECO:0000313" key="7">
    <source>
        <dbReference type="EMBL" id="BBO86708.1"/>
    </source>
</evidence>
<dbReference type="InterPro" id="IPR029041">
    <property type="entry name" value="FAD-linked_oxidoreductase-like"/>
</dbReference>
<organism evidence="7 8">
    <name type="scientific">Desulfosarcina ovata subsp. sediminis</name>
    <dbReference type="NCBI Taxonomy" id="885957"/>
    <lineage>
        <taxon>Bacteria</taxon>
        <taxon>Pseudomonadati</taxon>
        <taxon>Thermodesulfobacteriota</taxon>
        <taxon>Desulfobacteria</taxon>
        <taxon>Desulfobacterales</taxon>
        <taxon>Desulfosarcinaceae</taxon>
        <taxon>Desulfosarcina</taxon>
    </lineage>
</organism>
<keyword evidence="3 6" id="KW-0285">Flavoprotein</keyword>
<evidence type="ECO:0000256" key="6">
    <source>
        <dbReference type="RuleBase" id="RU003862"/>
    </source>
</evidence>
<evidence type="ECO:0000256" key="1">
    <source>
        <dbReference type="ARBA" id="ARBA00001974"/>
    </source>
</evidence>
<comment type="cofactor">
    <cofactor evidence="1 6">
        <name>FAD</name>
        <dbReference type="ChEBI" id="CHEBI:57692"/>
    </cofactor>
</comment>
<dbReference type="GO" id="GO:0004489">
    <property type="term" value="F:methylenetetrahydrofolate reductase [NAD(P)H] activity"/>
    <property type="evidence" value="ECO:0007669"/>
    <property type="project" value="InterPro"/>
</dbReference>
<protein>
    <recommendedName>
        <fullName evidence="6">Methylenetetrahydrofolate reductase</fullName>
    </recommendedName>
</protein>
<dbReference type="Gene3D" id="3.20.20.220">
    <property type="match status" value="1"/>
</dbReference>
<comment type="pathway">
    <text evidence="2 6">One-carbon metabolism; tetrahydrofolate interconversion.</text>
</comment>
<proteinExistence type="inferred from homology"/>